<keyword evidence="3" id="KW-0812">Transmembrane</keyword>
<dbReference type="RefSeq" id="WP_003522431.1">
    <property type="nucleotide sequence ID" value="NZ_CP013828.1"/>
</dbReference>
<evidence type="ECO:0000313" key="6">
    <source>
        <dbReference type="Proteomes" id="UP000223596"/>
    </source>
</evidence>
<accession>A0AB36TIW7</accession>
<dbReference type="Pfam" id="PF07833">
    <property type="entry name" value="Cu_amine_oxidN1"/>
    <property type="match status" value="1"/>
</dbReference>
<evidence type="ECO:0000256" key="2">
    <source>
        <dbReference type="ARBA" id="ARBA00022803"/>
    </source>
</evidence>
<feature type="transmembrane region" description="Helical" evidence="3">
    <location>
        <begin position="5"/>
        <end position="24"/>
    </location>
</feature>
<dbReference type="InterPro" id="IPR011990">
    <property type="entry name" value="TPR-like_helical_dom_sf"/>
</dbReference>
<keyword evidence="2" id="KW-0802">TPR repeat</keyword>
<comment type="caution">
    <text evidence="5">The sequence shown here is derived from an EMBL/GenBank/DDBJ whole genome shotgun (WGS) entry which is preliminary data.</text>
</comment>
<name>A0AB36TIW7_ACETH</name>
<dbReference type="Proteomes" id="UP000223596">
    <property type="component" value="Unassembled WGS sequence"/>
</dbReference>
<dbReference type="Gene3D" id="3.30.457.10">
    <property type="entry name" value="Copper amine oxidase-like, N-terminal domain"/>
    <property type="match status" value="1"/>
</dbReference>
<dbReference type="InterPro" id="IPR036582">
    <property type="entry name" value="Mao_N_sf"/>
</dbReference>
<dbReference type="AlphaFoldDB" id="A0AB36TIW7"/>
<dbReference type="EMBL" id="PDBW01000001">
    <property type="protein sequence ID" value="PFH03857.1"/>
    <property type="molecule type" value="Genomic_DNA"/>
</dbReference>
<evidence type="ECO:0000256" key="1">
    <source>
        <dbReference type="ARBA" id="ARBA00022737"/>
    </source>
</evidence>
<evidence type="ECO:0000256" key="3">
    <source>
        <dbReference type="SAM" id="Phobius"/>
    </source>
</evidence>
<evidence type="ECO:0000259" key="4">
    <source>
        <dbReference type="Pfam" id="PF07833"/>
    </source>
</evidence>
<dbReference type="PANTHER" id="PTHR45641">
    <property type="entry name" value="TETRATRICOPEPTIDE REPEAT PROTEIN (AFU_ORTHOLOGUE AFUA_6G03870)"/>
    <property type="match status" value="1"/>
</dbReference>
<feature type="domain" description="Copper amine oxidase-like N-terminal" evidence="4">
    <location>
        <begin position="42"/>
        <end position="140"/>
    </location>
</feature>
<keyword evidence="1" id="KW-0677">Repeat</keyword>
<keyword evidence="3" id="KW-1133">Transmembrane helix</keyword>
<dbReference type="SUPFAM" id="SSF55383">
    <property type="entry name" value="Copper amine oxidase, domain N"/>
    <property type="match status" value="1"/>
</dbReference>
<keyword evidence="3" id="KW-0472">Membrane</keyword>
<proteinExistence type="predicted"/>
<gene>
    <name evidence="5" type="ORF">M972_112676</name>
</gene>
<organism evidence="5 6">
    <name type="scientific">Acetivibrio thermocellus AD2</name>
    <dbReference type="NCBI Taxonomy" id="1138384"/>
    <lineage>
        <taxon>Bacteria</taxon>
        <taxon>Bacillati</taxon>
        <taxon>Bacillota</taxon>
        <taxon>Clostridia</taxon>
        <taxon>Eubacteriales</taxon>
        <taxon>Oscillospiraceae</taxon>
        <taxon>Acetivibrio</taxon>
    </lineage>
</organism>
<dbReference type="Gene3D" id="1.25.40.10">
    <property type="entry name" value="Tetratricopeptide repeat domain"/>
    <property type="match status" value="2"/>
</dbReference>
<sequence length="490" mass="56091">MEKKLFKLLTCICIVIITIQINLICINAGTKKIVIEDIKDISNAQQKVIDGLVYIEAGPVLEALGWNLKWKPTDKVVVCTKGNNLMILKVGSNVVVLNNQEIYLQGEVIIDSDKVLIESQFVARYLGEQVIWNGEDNVVIQSADYKTKISLDGKRNIVILGNGIIANIHQPCQTDTLFSMLDRADSLLENNYPDEALSIYQEMLYEISKDENPDIYLRIMNNIGNAYYMLADRRDREKKLLLAVSSYEEALECYNKQEVEFDYANMLCNLGNAYKGLADISGKKEYLLKSINCYDIALAQSEVPFLDKALLYYNMGIARADNGEGGKAVYNLLRAWCIYQKALKLYTIESRPDIYAEINYNLANIYKIFSTIDRSGTFYEKSITSYNKALKVWTAESYPINYAMVYKCIGDLCKQQYAIDNNVQNLVMAVEAYNESLEFFPLITYPLKYSMIYMEQGNTYMLLKKAESDEQWLKKAMFCYKQALKPFSDE</sequence>
<reference evidence="5 6" key="1">
    <citation type="submission" date="2017-09" db="EMBL/GenBank/DDBJ databases">
        <title>Evaluation of Pacific Biosciences Sequencing Technology to Finishing C. thermocellum Genome Sequences.</title>
        <authorList>
            <person name="Brown S."/>
        </authorList>
    </citation>
    <scope>NUCLEOTIDE SEQUENCE [LARGE SCALE GENOMIC DNA]</scope>
    <source>
        <strain evidence="5 6">AD2</strain>
    </source>
</reference>
<dbReference type="InterPro" id="IPR012854">
    <property type="entry name" value="Cu_amine_oxidase-like_N"/>
</dbReference>
<dbReference type="SUPFAM" id="SSF48452">
    <property type="entry name" value="TPR-like"/>
    <property type="match status" value="1"/>
</dbReference>
<dbReference type="PANTHER" id="PTHR45641:SF19">
    <property type="entry name" value="NEPHROCYSTIN-3"/>
    <property type="match status" value="1"/>
</dbReference>
<evidence type="ECO:0000313" key="5">
    <source>
        <dbReference type="EMBL" id="PFH03857.1"/>
    </source>
</evidence>
<protein>
    <submittedName>
        <fullName evidence="5">Copper amine oxidase-like protein</fullName>
    </submittedName>
</protein>